<feature type="transmembrane region" description="Helical" evidence="10">
    <location>
        <begin position="127"/>
        <end position="145"/>
    </location>
</feature>
<dbReference type="RefSeq" id="WP_335959405.1">
    <property type="nucleotide sequence ID" value="NZ_JAXBLX010000005.1"/>
</dbReference>
<keyword evidence="9" id="KW-0808">Transferase</keyword>
<evidence type="ECO:0000313" key="13">
    <source>
        <dbReference type="EMBL" id="MFC0469428.1"/>
    </source>
</evidence>
<dbReference type="GO" id="GO:0016787">
    <property type="term" value="F:hydrolase activity"/>
    <property type="evidence" value="ECO:0007669"/>
    <property type="project" value="UniProtKB-KW"/>
</dbReference>
<name>A0ABV6K7Z0_9BACI</name>
<evidence type="ECO:0000256" key="3">
    <source>
        <dbReference type="ARBA" id="ARBA00022475"/>
    </source>
</evidence>
<comment type="catalytic activity">
    <reaction evidence="9">
        <text>Typically cleaves a -Gly-|-Phe- bond to release an N-terminal, basic peptide of 5-8 residues from type IV prepilin, and then N-methylates the new N-terminal amino group, the methyl donor being S-adenosyl-L-methionine.</text>
        <dbReference type="EC" id="3.4.23.43"/>
    </reaction>
</comment>
<evidence type="ECO:0000256" key="2">
    <source>
        <dbReference type="ARBA" id="ARBA00005801"/>
    </source>
</evidence>
<reference evidence="13 14" key="1">
    <citation type="submission" date="2024-09" db="EMBL/GenBank/DDBJ databases">
        <authorList>
            <person name="Sun Q."/>
            <person name="Mori K."/>
        </authorList>
    </citation>
    <scope>NUCLEOTIDE SEQUENCE [LARGE SCALE GENOMIC DNA]</scope>
    <source>
        <strain evidence="13 14">NCAIM B.02610</strain>
    </source>
</reference>
<feature type="transmembrane region" description="Helical" evidence="10">
    <location>
        <begin position="102"/>
        <end position="120"/>
    </location>
</feature>
<dbReference type="Gene3D" id="1.20.120.1220">
    <property type="match status" value="1"/>
</dbReference>
<evidence type="ECO:0000256" key="8">
    <source>
        <dbReference type="RuleBase" id="RU003793"/>
    </source>
</evidence>
<sequence length="253" mass="28119">MMVLIYSYLFLVGITLGSFYNVVGMRVPIGESIVRPRSHCTTCDRDLGVLDLVPVFSYVVLRGRCRGCKQRISLLYPFTELMTGLLFVASFIVFGWTWETVVSMLLVSLLAIIFVSDLRYMLIPDKVLLFFFPLLLLMRVTVAPLDPFWDAFVGSAIGFTLLLAIAIVSRGGMGGGDIKLFAVLGLVLGWQGVLLAFFFSCFYGAIIGGIGLFIGKVQRKKPIPFGPFIVLGTITSYFIGSILVEWYITTFLR</sequence>
<keyword evidence="4" id="KW-0997">Cell inner membrane</keyword>
<keyword evidence="3" id="KW-1003">Cell membrane</keyword>
<comment type="function">
    <text evidence="9">Plays an essential role in type IV pili and type II pseudopili formation by proteolytically removing the leader sequence from substrate proteins and subsequently monomethylating the alpha-amino group of the newly exposed N-terminal phenylalanine.</text>
</comment>
<dbReference type="Pfam" id="PF01478">
    <property type="entry name" value="Peptidase_A24"/>
    <property type="match status" value="1"/>
</dbReference>
<evidence type="ECO:0000313" key="14">
    <source>
        <dbReference type="Proteomes" id="UP001589838"/>
    </source>
</evidence>
<keyword evidence="7 10" id="KW-0472">Membrane</keyword>
<dbReference type="PRINTS" id="PR00864">
    <property type="entry name" value="PREPILNPTASE"/>
</dbReference>
<keyword evidence="9" id="KW-0489">Methyltransferase</keyword>
<comment type="similarity">
    <text evidence="2 8">Belongs to the peptidase A24 family.</text>
</comment>
<keyword evidence="9 13" id="KW-0378">Hydrolase</keyword>
<dbReference type="EMBL" id="JBHLUX010000005">
    <property type="protein sequence ID" value="MFC0469428.1"/>
    <property type="molecule type" value="Genomic_DNA"/>
</dbReference>
<dbReference type="Proteomes" id="UP001589838">
    <property type="component" value="Unassembled WGS sequence"/>
</dbReference>
<keyword evidence="5 9" id="KW-0812">Transmembrane</keyword>
<evidence type="ECO:0000256" key="4">
    <source>
        <dbReference type="ARBA" id="ARBA00022519"/>
    </source>
</evidence>
<organism evidence="13 14">
    <name type="scientific">Halalkalibacter kiskunsagensis</name>
    <dbReference type="NCBI Taxonomy" id="1548599"/>
    <lineage>
        <taxon>Bacteria</taxon>
        <taxon>Bacillati</taxon>
        <taxon>Bacillota</taxon>
        <taxon>Bacilli</taxon>
        <taxon>Bacillales</taxon>
        <taxon>Bacillaceae</taxon>
        <taxon>Halalkalibacter</taxon>
    </lineage>
</organism>
<keyword evidence="9" id="KW-0511">Multifunctional enzyme</keyword>
<keyword evidence="14" id="KW-1185">Reference proteome</keyword>
<proteinExistence type="inferred from homology"/>
<feature type="transmembrane region" description="Helical" evidence="10">
    <location>
        <begin position="180"/>
        <end position="213"/>
    </location>
</feature>
<evidence type="ECO:0000256" key="5">
    <source>
        <dbReference type="ARBA" id="ARBA00022692"/>
    </source>
</evidence>
<dbReference type="InterPro" id="IPR050882">
    <property type="entry name" value="Prepilin_peptidase/N-MTase"/>
</dbReference>
<protein>
    <recommendedName>
        <fullName evidence="9">Prepilin leader peptidase/N-methyltransferase</fullName>
        <ecNumber evidence="9">2.1.1.-</ecNumber>
        <ecNumber evidence="9">3.4.23.43</ecNumber>
    </recommendedName>
</protein>
<feature type="domain" description="Prepilin type IV endopeptidase peptidase" evidence="11">
    <location>
        <begin position="104"/>
        <end position="208"/>
    </location>
</feature>
<evidence type="ECO:0000256" key="9">
    <source>
        <dbReference type="RuleBase" id="RU003794"/>
    </source>
</evidence>
<dbReference type="InterPro" id="IPR010627">
    <property type="entry name" value="Prepilin_pept_A24_N"/>
</dbReference>
<feature type="domain" description="Prepilin peptidase A24 N-terminal" evidence="12">
    <location>
        <begin position="11"/>
        <end position="93"/>
    </location>
</feature>
<dbReference type="Pfam" id="PF06750">
    <property type="entry name" value="A24_N_bact"/>
    <property type="match status" value="1"/>
</dbReference>
<comment type="caution">
    <text evidence="13">The sequence shown here is derived from an EMBL/GenBank/DDBJ whole genome shotgun (WGS) entry which is preliminary data.</text>
</comment>
<comment type="subcellular location">
    <subcellularLocation>
        <location evidence="1">Cell inner membrane</location>
        <topology evidence="1">Multi-pass membrane protein</topology>
    </subcellularLocation>
    <subcellularLocation>
        <location evidence="9">Cell membrane</location>
        <topology evidence="9">Multi-pass membrane protein</topology>
    </subcellularLocation>
</comment>
<dbReference type="InterPro" id="IPR000045">
    <property type="entry name" value="Prepilin_IV_endopep_pep"/>
</dbReference>
<dbReference type="EC" id="3.4.23.43" evidence="9"/>
<evidence type="ECO:0000259" key="11">
    <source>
        <dbReference type="Pfam" id="PF01478"/>
    </source>
</evidence>
<feature type="transmembrane region" description="Helical" evidence="10">
    <location>
        <begin position="74"/>
        <end position="96"/>
    </location>
</feature>
<evidence type="ECO:0000259" key="12">
    <source>
        <dbReference type="Pfam" id="PF06750"/>
    </source>
</evidence>
<keyword evidence="6 10" id="KW-1133">Transmembrane helix</keyword>
<feature type="transmembrane region" description="Helical" evidence="10">
    <location>
        <begin position="151"/>
        <end position="168"/>
    </location>
</feature>
<dbReference type="PANTHER" id="PTHR30487">
    <property type="entry name" value="TYPE 4 PREPILIN-LIKE PROTEINS LEADER PEPTIDE-PROCESSING ENZYME"/>
    <property type="match status" value="1"/>
</dbReference>
<feature type="transmembrane region" description="Helical" evidence="10">
    <location>
        <begin position="6"/>
        <end position="23"/>
    </location>
</feature>
<accession>A0ABV6K7Z0</accession>
<evidence type="ECO:0000256" key="7">
    <source>
        <dbReference type="ARBA" id="ARBA00023136"/>
    </source>
</evidence>
<dbReference type="PANTHER" id="PTHR30487:SF0">
    <property type="entry name" value="PREPILIN LEADER PEPTIDASE_N-METHYLTRANSFERASE-RELATED"/>
    <property type="match status" value="1"/>
</dbReference>
<feature type="transmembrane region" description="Helical" evidence="10">
    <location>
        <begin position="225"/>
        <end position="248"/>
    </location>
</feature>
<gene>
    <name evidence="13" type="ORF">ACFFHM_02445</name>
</gene>
<dbReference type="EC" id="2.1.1.-" evidence="9"/>
<dbReference type="InterPro" id="IPR014032">
    <property type="entry name" value="Peptidase_A24A_bac"/>
</dbReference>
<keyword evidence="9" id="KW-0645">Protease</keyword>
<evidence type="ECO:0000256" key="6">
    <source>
        <dbReference type="ARBA" id="ARBA00022989"/>
    </source>
</evidence>
<evidence type="ECO:0000256" key="10">
    <source>
        <dbReference type="SAM" id="Phobius"/>
    </source>
</evidence>
<evidence type="ECO:0000256" key="1">
    <source>
        <dbReference type="ARBA" id="ARBA00004429"/>
    </source>
</evidence>